<dbReference type="PROSITE" id="PS50893">
    <property type="entry name" value="ABC_TRANSPORTER_2"/>
    <property type="match status" value="1"/>
</dbReference>
<proteinExistence type="predicted"/>
<keyword evidence="2" id="KW-0067">ATP-binding</keyword>
<organism evidence="4 5">
    <name type="scientific">Lentilactobacillus diolivorans DSM 14421</name>
    <dbReference type="NCBI Taxonomy" id="1423739"/>
    <lineage>
        <taxon>Bacteria</taxon>
        <taxon>Bacillati</taxon>
        <taxon>Bacillota</taxon>
        <taxon>Bacilli</taxon>
        <taxon>Lactobacillales</taxon>
        <taxon>Lactobacillaceae</taxon>
        <taxon>Lentilactobacillus</taxon>
    </lineage>
</organism>
<accession>A0A0R1SBN3</accession>
<dbReference type="STRING" id="1423739.FC85_GL001358"/>
<dbReference type="SUPFAM" id="SSF52540">
    <property type="entry name" value="P-loop containing nucleoside triphosphate hydrolases"/>
    <property type="match status" value="1"/>
</dbReference>
<dbReference type="PANTHER" id="PTHR43158">
    <property type="entry name" value="SKFA PEPTIDE EXPORT ATP-BINDING PROTEIN SKFE"/>
    <property type="match status" value="1"/>
</dbReference>
<dbReference type="InterPro" id="IPR027417">
    <property type="entry name" value="P-loop_NTPase"/>
</dbReference>
<dbReference type="RefSeq" id="WP_225427571.1">
    <property type="nucleotide sequence ID" value="NZ_AZEY01000098.1"/>
</dbReference>
<dbReference type="AlphaFoldDB" id="A0A0R1SBN3"/>
<reference evidence="4 5" key="1">
    <citation type="journal article" date="2015" name="Genome Announc.">
        <title>Expanding the biotechnology potential of lactobacilli through comparative genomics of 213 strains and associated genera.</title>
        <authorList>
            <person name="Sun Z."/>
            <person name="Harris H.M."/>
            <person name="McCann A."/>
            <person name="Guo C."/>
            <person name="Argimon S."/>
            <person name="Zhang W."/>
            <person name="Yang X."/>
            <person name="Jeffery I.B."/>
            <person name="Cooney J.C."/>
            <person name="Kagawa T.F."/>
            <person name="Liu W."/>
            <person name="Song Y."/>
            <person name="Salvetti E."/>
            <person name="Wrobel A."/>
            <person name="Rasinkangas P."/>
            <person name="Parkhill J."/>
            <person name="Rea M.C."/>
            <person name="O'Sullivan O."/>
            <person name="Ritari J."/>
            <person name="Douillard F.P."/>
            <person name="Paul Ross R."/>
            <person name="Yang R."/>
            <person name="Briner A.E."/>
            <person name="Felis G.E."/>
            <person name="de Vos W.M."/>
            <person name="Barrangou R."/>
            <person name="Klaenhammer T.R."/>
            <person name="Caufield P.W."/>
            <person name="Cui Y."/>
            <person name="Zhang H."/>
            <person name="O'Toole P.W."/>
        </authorList>
    </citation>
    <scope>NUCLEOTIDE SEQUENCE [LARGE SCALE GENOMIC DNA]</scope>
    <source>
        <strain evidence="4 5">DSM 14421</strain>
    </source>
</reference>
<name>A0A0R1SBN3_9LACO</name>
<protein>
    <submittedName>
        <fullName evidence="4">ABC superfamily ATP binding cassette transporter, ABC protein</fullName>
    </submittedName>
</protein>
<dbReference type="GO" id="GO:0005524">
    <property type="term" value="F:ATP binding"/>
    <property type="evidence" value="ECO:0007669"/>
    <property type="project" value="UniProtKB-KW"/>
</dbReference>
<dbReference type="Pfam" id="PF00005">
    <property type="entry name" value="ABC_tran"/>
    <property type="match status" value="1"/>
</dbReference>
<dbReference type="PANTHER" id="PTHR43158:SF7">
    <property type="entry name" value="ABC TRANSPORTER, ATP-BINDING PROTEIN"/>
    <property type="match status" value="1"/>
</dbReference>
<gene>
    <name evidence="4" type="ORF">FC85_GL001358</name>
</gene>
<dbReference type="Gene3D" id="3.40.50.300">
    <property type="entry name" value="P-loop containing nucleotide triphosphate hydrolases"/>
    <property type="match status" value="1"/>
</dbReference>
<dbReference type="InterPro" id="IPR003439">
    <property type="entry name" value="ABC_transporter-like_ATP-bd"/>
</dbReference>
<evidence type="ECO:0000256" key="1">
    <source>
        <dbReference type="ARBA" id="ARBA00022741"/>
    </source>
</evidence>
<comment type="caution">
    <text evidence="4">The sequence shown here is derived from an EMBL/GenBank/DDBJ whole genome shotgun (WGS) entry which is preliminary data.</text>
</comment>
<dbReference type="EMBL" id="AZEY01000098">
    <property type="protein sequence ID" value="KRL64090.1"/>
    <property type="molecule type" value="Genomic_DNA"/>
</dbReference>
<dbReference type="PATRIC" id="fig|1423739.3.peg.1421"/>
<dbReference type="SMART" id="SM00382">
    <property type="entry name" value="AAA"/>
    <property type="match status" value="1"/>
</dbReference>
<evidence type="ECO:0000256" key="2">
    <source>
        <dbReference type="ARBA" id="ARBA00022840"/>
    </source>
</evidence>
<sequence>MKEADRILTVNKLSIKMRHPILREFSYQFKQGQIYLIVATNGTGKTTFFRTITNLVKREQGEVYFDNQPFNQGKRRVFFYESSDWFDGNLSGLDYLKFVKQQWHSNQKITDIISDWGMTEYIKVPIKKYSLGMKQHVLIAMYFISNADYLVMDEISNGLDENSRKLLYSKLQTTAKQKQKCIIISSHYRSDMTPIVDHILELKDQVMKEVSK</sequence>
<evidence type="ECO:0000313" key="4">
    <source>
        <dbReference type="EMBL" id="KRL64090.1"/>
    </source>
</evidence>
<feature type="domain" description="ABC transporter" evidence="3">
    <location>
        <begin position="5"/>
        <end position="212"/>
    </location>
</feature>
<dbReference type="Proteomes" id="UP000052013">
    <property type="component" value="Unassembled WGS sequence"/>
</dbReference>
<evidence type="ECO:0000259" key="3">
    <source>
        <dbReference type="PROSITE" id="PS50893"/>
    </source>
</evidence>
<evidence type="ECO:0000313" key="5">
    <source>
        <dbReference type="Proteomes" id="UP000052013"/>
    </source>
</evidence>
<dbReference type="GO" id="GO:0016887">
    <property type="term" value="F:ATP hydrolysis activity"/>
    <property type="evidence" value="ECO:0007669"/>
    <property type="project" value="InterPro"/>
</dbReference>
<keyword evidence="1" id="KW-0547">Nucleotide-binding</keyword>
<dbReference type="InterPro" id="IPR003593">
    <property type="entry name" value="AAA+_ATPase"/>
</dbReference>